<dbReference type="Proteomes" id="UP000494165">
    <property type="component" value="Unassembled WGS sequence"/>
</dbReference>
<proteinExistence type="predicted"/>
<feature type="compositionally biased region" description="Polar residues" evidence="1">
    <location>
        <begin position="177"/>
        <end position="198"/>
    </location>
</feature>
<accession>A0A8S1CNH8</accession>
<protein>
    <submittedName>
        <fullName evidence="2">Uncharacterized protein</fullName>
    </submittedName>
</protein>
<feature type="compositionally biased region" description="Basic and acidic residues" evidence="1">
    <location>
        <begin position="132"/>
        <end position="147"/>
    </location>
</feature>
<feature type="compositionally biased region" description="Polar residues" evidence="1">
    <location>
        <begin position="229"/>
        <end position="240"/>
    </location>
</feature>
<sequence>MSSGPDIGSPYPGSSESSKRGPIPPPQSQPGLNGPRISPDFRNGDFLSRLLAATPPYLYNIPLVPQSFFFSDMLKSFVQSSNNNNNAKANEPPPHQQMPPRDNSSVPLEYHTTEMQKDLPGRPPHRRRKRTWREVNEPPRFTIDRKPPPILDKPLELTTSNKHSSSEEKIARHDGPQTPTLSSPPLDQTRASPSSTTSPPLLPPPPPPLMLPNLPPCGMLPLPDFNRLQPPTSTDGSSLPNDLLPSHLPPFPPPLWYPSMYPGLGGPNPHHQPPFGIDPLHFFIDLRVSGHIWDRKLPPFGTVPSSMSPPQAGLDCTIDRDRRNNTPFVTELESDADVKSGALNLSNSSNKPGLNLLLGMKNSKHSSAFSVPEPKPLMMTTSKGHSRRSSVSSPNTNYVLQNLKRIYKSVKIEDGEEEAVRTEVKDEELEEGRTSPKKETPSEGEGEKKGECKDLPALIGLELVVDYVKHETKPGEKRSTPPSTPPTGDAAPNMLAVTPEPEQAASP</sequence>
<dbReference type="AlphaFoldDB" id="A0A8S1CNH8"/>
<feature type="compositionally biased region" description="Basic and acidic residues" evidence="1">
    <location>
        <begin position="431"/>
        <end position="454"/>
    </location>
</feature>
<evidence type="ECO:0000313" key="3">
    <source>
        <dbReference type="Proteomes" id="UP000494165"/>
    </source>
</evidence>
<evidence type="ECO:0000313" key="2">
    <source>
        <dbReference type="EMBL" id="CAB3371205.1"/>
    </source>
</evidence>
<evidence type="ECO:0000256" key="1">
    <source>
        <dbReference type="SAM" id="MobiDB-lite"/>
    </source>
</evidence>
<reference evidence="2 3" key="1">
    <citation type="submission" date="2020-04" db="EMBL/GenBank/DDBJ databases">
        <authorList>
            <person name="Alioto T."/>
            <person name="Alioto T."/>
            <person name="Gomez Garrido J."/>
        </authorList>
    </citation>
    <scope>NUCLEOTIDE SEQUENCE [LARGE SCALE GENOMIC DNA]</scope>
</reference>
<organism evidence="2 3">
    <name type="scientific">Cloeon dipterum</name>
    <dbReference type="NCBI Taxonomy" id="197152"/>
    <lineage>
        <taxon>Eukaryota</taxon>
        <taxon>Metazoa</taxon>
        <taxon>Ecdysozoa</taxon>
        <taxon>Arthropoda</taxon>
        <taxon>Hexapoda</taxon>
        <taxon>Insecta</taxon>
        <taxon>Pterygota</taxon>
        <taxon>Palaeoptera</taxon>
        <taxon>Ephemeroptera</taxon>
        <taxon>Pisciforma</taxon>
        <taxon>Baetidae</taxon>
        <taxon>Cloeon</taxon>
    </lineage>
</organism>
<feature type="region of interest" description="Disordered" evidence="1">
    <location>
        <begin position="469"/>
        <end position="507"/>
    </location>
</feature>
<feature type="compositionally biased region" description="Basic and acidic residues" evidence="1">
    <location>
        <begin position="415"/>
        <end position="424"/>
    </location>
</feature>
<feature type="compositionally biased region" description="Basic and acidic residues" evidence="1">
    <location>
        <begin position="469"/>
        <end position="479"/>
    </location>
</feature>
<feature type="compositionally biased region" description="Pro residues" evidence="1">
    <location>
        <begin position="200"/>
        <end position="215"/>
    </location>
</feature>
<feature type="region of interest" description="Disordered" evidence="1">
    <location>
        <begin position="415"/>
        <end position="455"/>
    </location>
</feature>
<keyword evidence="3" id="KW-1185">Reference proteome</keyword>
<dbReference type="OrthoDB" id="7669009at2759"/>
<feature type="compositionally biased region" description="Basic and acidic residues" evidence="1">
    <location>
        <begin position="111"/>
        <end position="120"/>
    </location>
</feature>
<gene>
    <name evidence="2" type="ORF">CLODIP_2_CD02323</name>
</gene>
<feature type="region of interest" description="Disordered" evidence="1">
    <location>
        <begin position="81"/>
        <end position="243"/>
    </location>
</feature>
<feature type="region of interest" description="Disordered" evidence="1">
    <location>
        <begin position="1"/>
        <end position="41"/>
    </location>
</feature>
<comment type="caution">
    <text evidence="2">The sequence shown here is derived from an EMBL/GenBank/DDBJ whole genome shotgun (WGS) entry which is preliminary data.</text>
</comment>
<name>A0A8S1CNH8_9INSE</name>
<dbReference type="EMBL" id="CADEPI010000059">
    <property type="protein sequence ID" value="CAB3371205.1"/>
    <property type="molecule type" value="Genomic_DNA"/>
</dbReference>
<feature type="compositionally biased region" description="Basic and acidic residues" evidence="1">
    <location>
        <begin position="164"/>
        <end position="175"/>
    </location>
</feature>